<feature type="transmembrane region" description="Helical" evidence="1">
    <location>
        <begin position="12"/>
        <end position="39"/>
    </location>
</feature>
<evidence type="ECO:0000256" key="1">
    <source>
        <dbReference type="SAM" id="Phobius"/>
    </source>
</evidence>
<proteinExistence type="predicted"/>
<accession>A0ABW2HZV2</accession>
<name>A0ABW2HZV2_9ACTN</name>
<comment type="caution">
    <text evidence="2">The sequence shown here is derived from an EMBL/GenBank/DDBJ whole genome shotgun (WGS) entry which is preliminary data.</text>
</comment>
<evidence type="ECO:0000313" key="3">
    <source>
        <dbReference type="Proteomes" id="UP001596548"/>
    </source>
</evidence>
<gene>
    <name evidence="2" type="ORF">ACFQS1_27055</name>
</gene>
<keyword evidence="1" id="KW-0472">Membrane</keyword>
<dbReference type="EMBL" id="JBHTBJ010000024">
    <property type="protein sequence ID" value="MFC7277667.1"/>
    <property type="molecule type" value="Genomic_DNA"/>
</dbReference>
<dbReference type="RefSeq" id="WP_378973540.1">
    <property type="nucleotide sequence ID" value="NZ_JBHTBJ010000024.1"/>
</dbReference>
<sequence>MPPGGERRRWAVLAAGMAAMATVIATAGYRTAFAAAAVFPWPRP</sequence>
<reference evidence="3" key="1">
    <citation type="journal article" date="2019" name="Int. J. Syst. Evol. Microbiol.">
        <title>The Global Catalogue of Microorganisms (GCM) 10K type strain sequencing project: providing services to taxonomists for standard genome sequencing and annotation.</title>
        <authorList>
            <consortium name="The Broad Institute Genomics Platform"/>
            <consortium name="The Broad Institute Genome Sequencing Center for Infectious Disease"/>
            <person name="Wu L."/>
            <person name="Ma J."/>
        </authorList>
    </citation>
    <scope>NUCLEOTIDE SEQUENCE [LARGE SCALE GENOMIC DNA]</scope>
    <source>
        <strain evidence="3">XZYJT-10</strain>
    </source>
</reference>
<keyword evidence="3" id="KW-1185">Reference proteome</keyword>
<keyword evidence="1" id="KW-1133">Transmembrane helix</keyword>
<organism evidence="2 3">
    <name type="scientific">Paractinoplanes rhizophilus</name>
    <dbReference type="NCBI Taxonomy" id="1416877"/>
    <lineage>
        <taxon>Bacteria</taxon>
        <taxon>Bacillati</taxon>
        <taxon>Actinomycetota</taxon>
        <taxon>Actinomycetes</taxon>
        <taxon>Micromonosporales</taxon>
        <taxon>Micromonosporaceae</taxon>
        <taxon>Paractinoplanes</taxon>
    </lineage>
</organism>
<keyword evidence="1" id="KW-0812">Transmembrane</keyword>
<evidence type="ECO:0000313" key="2">
    <source>
        <dbReference type="EMBL" id="MFC7277667.1"/>
    </source>
</evidence>
<protein>
    <submittedName>
        <fullName evidence="2">Uncharacterized protein</fullName>
    </submittedName>
</protein>
<dbReference type="Proteomes" id="UP001596548">
    <property type="component" value="Unassembled WGS sequence"/>
</dbReference>